<feature type="transmembrane region" description="Helical" evidence="1">
    <location>
        <begin position="63"/>
        <end position="81"/>
    </location>
</feature>
<dbReference type="AlphaFoldDB" id="A0A6L7G017"/>
<proteinExistence type="predicted"/>
<keyword evidence="3" id="KW-1185">Reference proteome</keyword>
<protein>
    <submittedName>
        <fullName evidence="2">Uncharacterized protein</fullName>
    </submittedName>
</protein>
<evidence type="ECO:0000313" key="2">
    <source>
        <dbReference type="EMBL" id="MXN17032.1"/>
    </source>
</evidence>
<sequence>MNAPLPMISMVQLTALGLIPLLAGLALWRRGPRPRPGLIAAPLWLAFCAAGLAGLLPDPLLTPGPRLAGLVLFALVIWDWGRSLRGHRPAPTDIAVCALGAVLAATQITLWLS</sequence>
<dbReference type="Proteomes" id="UP000477911">
    <property type="component" value="Unassembled WGS sequence"/>
</dbReference>
<keyword evidence="1" id="KW-1133">Transmembrane helix</keyword>
<name>A0A6L7G017_9RHOB</name>
<accession>A0A6L7G017</accession>
<feature type="transmembrane region" description="Helical" evidence="1">
    <location>
        <begin position="37"/>
        <end position="57"/>
    </location>
</feature>
<keyword evidence="1" id="KW-0812">Transmembrane</keyword>
<keyword evidence="1" id="KW-0472">Membrane</keyword>
<reference evidence="2 3" key="1">
    <citation type="submission" date="2019-12" db="EMBL/GenBank/DDBJ databases">
        <authorList>
            <person name="Li M."/>
        </authorList>
    </citation>
    <scope>NUCLEOTIDE SEQUENCE [LARGE SCALE GENOMIC DNA]</scope>
    <source>
        <strain evidence="2 3">GBMRC 2024</strain>
    </source>
</reference>
<organism evidence="2 3">
    <name type="scientific">Pseudooceanicola albus</name>
    <dbReference type="NCBI Taxonomy" id="2692189"/>
    <lineage>
        <taxon>Bacteria</taxon>
        <taxon>Pseudomonadati</taxon>
        <taxon>Pseudomonadota</taxon>
        <taxon>Alphaproteobacteria</taxon>
        <taxon>Rhodobacterales</taxon>
        <taxon>Paracoccaceae</taxon>
        <taxon>Pseudooceanicola</taxon>
    </lineage>
</organism>
<dbReference type="RefSeq" id="WP_160891937.1">
    <property type="nucleotide sequence ID" value="NZ_WUMU01000003.1"/>
</dbReference>
<feature type="transmembrane region" description="Helical" evidence="1">
    <location>
        <begin position="6"/>
        <end position="28"/>
    </location>
</feature>
<evidence type="ECO:0000313" key="3">
    <source>
        <dbReference type="Proteomes" id="UP000477911"/>
    </source>
</evidence>
<comment type="caution">
    <text evidence="2">The sequence shown here is derived from an EMBL/GenBank/DDBJ whole genome shotgun (WGS) entry which is preliminary data.</text>
</comment>
<feature type="transmembrane region" description="Helical" evidence="1">
    <location>
        <begin position="93"/>
        <end position="112"/>
    </location>
</feature>
<dbReference type="EMBL" id="WUMU01000003">
    <property type="protein sequence ID" value="MXN17032.1"/>
    <property type="molecule type" value="Genomic_DNA"/>
</dbReference>
<evidence type="ECO:0000256" key="1">
    <source>
        <dbReference type="SAM" id="Phobius"/>
    </source>
</evidence>
<gene>
    <name evidence="2" type="ORF">GR170_04240</name>
</gene>